<reference evidence="1 2" key="1">
    <citation type="journal article" date="2018" name="IMA Fungus">
        <title>IMA Genome-F 10: Nine draft genome sequences of Claviceps purpurea s.lat., including C. arundinis, C. humidiphila, and C. cf. spartinae, pseudomolecules for the pitch canker pathogen Fusarium circinatum, draft genome of Davidsoniella eucalypti, Grosmannia galeiformis, Quambalaria eucalypti, and Teratosphaeria destructans.</title>
        <authorList>
            <person name="Wingfield B.D."/>
            <person name="Liu M."/>
            <person name="Nguyen H.D."/>
            <person name="Lane F.A."/>
            <person name="Morgan S.W."/>
            <person name="De Vos L."/>
            <person name="Wilken P.M."/>
            <person name="Duong T.A."/>
            <person name="Aylward J."/>
            <person name="Coetzee M.P."/>
            <person name="Dadej K."/>
            <person name="De Beer Z.W."/>
            <person name="Findlay W."/>
            <person name="Havenga M."/>
            <person name="Kolarik M."/>
            <person name="Menzies J.G."/>
            <person name="Naidoo K."/>
            <person name="Pochopski O."/>
            <person name="Shoukouhi P."/>
            <person name="Santana Q.C."/>
            <person name="Seifert K.A."/>
            <person name="Soal N."/>
            <person name="Steenkamp E.T."/>
            <person name="Tatham C.T."/>
            <person name="van der Nest M.A."/>
            <person name="Wingfield M.J."/>
        </authorList>
    </citation>
    <scope>NUCLEOTIDE SEQUENCE [LARGE SCALE GENOMIC DNA]</scope>
    <source>
        <strain evidence="1">CMW44962</strain>
    </source>
</reference>
<gene>
    <name evidence="1" type="ORF">Tdes44962_MAKER08257</name>
</gene>
<dbReference type="Proteomes" id="UP001138500">
    <property type="component" value="Unassembled WGS sequence"/>
</dbReference>
<name>A0A9W7SX47_9PEZI</name>
<evidence type="ECO:0000313" key="2">
    <source>
        <dbReference type="Proteomes" id="UP001138500"/>
    </source>
</evidence>
<dbReference type="AlphaFoldDB" id="A0A9W7SX47"/>
<dbReference type="EMBL" id="RIBY02000735">
    <property type="protein sequence ID" value="KAH9838156.1"/>
    <property type="molecule type" value="Genomic_DNA"/>
</dbReference>
<evidence type="ECO:0000313" key="1">
    <source>
        <dbReference type="EMBL" id="KAH9838156.1"/>
    </source>
</evidence>
<reference evidence="1 2" key="2">
    <citation type="journal article" date="2021" name="Curr. Genet.">
        <title>Genetic response to nitrogen starvation in the aggressive Eucalyptus foliar pathogen Teratosphaeria destructans.</title>
        <authorList>
            <person name="Havenga M."/>
            <person name="Wingfield B.D."/>
            <person name="Wingfield M.J."/>
            <person name="Dreyer L.L."/>
            <person name="Roets F."/>
            <person name="Aylward J."/>
        </authorList>
    </citation>
    <scope>NUCLEOTIDE SEQUENCE [LARGE SCALE GENOMIC DNA]</scope>
    <source>
        <strain evidence="1">CMW44962</strain>
    </source>
</reference>
<accession>A0A9W7SX47</accession>
<keyword evidence="2" id="KW-1185">Reference proteome</keyword>
<comment type="caution">
    <text evidence="1">The sequence shown here is derived from an EMBL/GenBank/DDBJ whole genome shotgun (WGS) entry which is preliminary data.</text>
</comment>
<sequence length="104" mass="11494">MTRINVNKICSFSTVNASSSAFPSANASPKLISQLPRRKPDYSYSCHAPIVSLASADLAHHLKASTVADLKSIDGEKKRKSTSLSWAWSRLIRRVPLKQHLNSF</sequence>
<protein>
    <submittedName>
        <fullName evidence="1">Uncharacterized protein</fullName>
    </submittedName>
</protein>
<proteinExistence type="predicted"/>
<organism evidence="1 2">
    <name type="scientific">Teratosphaeria destructans</name>
    <dbReference type="NCBI Taxonomy" id="418781"/>
    <lineage>
        <taxon>Eukaryota</taxon>
        <taxon>Fungi</taxon>
        <taxon>Dikarya</taxon>
        <taxon>Ascomycota</taxon>
        <taxon>Pezizomycotina</taxon>
        <taxon>Dothideomycetes</taxon>
        <taxon>Dothideomycetidae</taxon>
        <taxon>Mycosphaerellales</taxon>
        <taxon>Teratosphaeriaceae</taxon>
        <taxon>Teratosphaeria</taxon>
    </lineage>
</organism>